<dbReference type="EMBL" id="BOPD01000002">
    <property type="protein sequence ID" value="GIJ31039.1"/>
    <property type="molecule type" value="Genomic_DNA"/>
</dbReference>
<sequence>MVAYRSTERVKARLTASRERIVAAAIGILADHGYAGCSVAAVAARAGVATGSVYRHFPAKADLFAEVFRSAGQREIDAVTRAAAAESTAAARVRAVIETFAGRALRSPRLAYALLAEPVDPAVEAQRLVFRRAHAALLAGYIADGVADGELPAQNPELTSTAVVGALAEAMVGPLASGVAGPDTVGGLITFIHRALGVPS</sequence>
<dbReference type="PANTHER" id="PTHR30055">
    <property type="entry name" value="HTH-TYPE TRANSCRIPTIONAL REGULATOR RUTR"/>
    <property type="match status" value="1"/>
</dbReference>
<keyword evidence="1 2" id="KW-0238">DNA-binding</keyword>
<dbReference type="InterPro" id="IPR050109">
    <property type="entry name" value="HTH-type_TetR-like_transc_reg"/>
</dbReference>
<evidence type="ECO:0000313" key="4">
    <source>
        <dbReference type="EMBL" id="GIJ31039.1"/>
    </source>
</evidence>
<evidence type="ECO:0000256" key="1">
    <source>
        <dbReference type="ARBA" id="ARBA00023125"/>
    </source>
</evidence>
<feature type="domain" description="HTH tetR-type" evidence="3">
    <location>
        <begin position="15"/>
        <end position="75"/>
    </location>
</feature>
<reference evidence="4" key="1">
    <citation type="submission" date="2021-01" db="EMBL/GenBank/DDBJ databases">
        <title>Whole genome shotgun sequence of Verrucosispora sediminis NBRC 107745.</title>
        <authorList>
            <person name="Komaki H."/>
            <person name="Tamura T."/>
        </authorList>
    </citation>
    <scope>NUCLEOTIDE SEQUENCE</scope>
    <source>
        <strain evidence="4">NBRC 107745</strain>
    </source>
</reference>
<evidence type="ECO:0000256" key="2">
    <source>
        <dbReference type="PROSITE-ProRule" id="PRU00335"/>
    </source>
</evidence>
<proteinExistence type="predicted"/>
<feature type="DNA-binding region" description="H-T-H motif" evidence="2">
    <location>
        <begin position="38"/>
        <end position="57"/>
    </location>
</feature>
<evidence type="ECO:0000259" key="3">
    <source>
        <dbReference type="PROSITE" id="PS50977"/>
    </source>
</evidence>
<evidence type="ECO:0000313" key="5">
    <source>
        <dbReference type="Proteomes" id="UP000607311"/>
    </source>
</evidence>
<dbReference type="SUPFAM" id="SSF46689">
    <property type="entry name" value="Homeodomain-like"/>
    <property type="match status" value="1"/>
</dbReference>
<dbReference type="AlphaFoldDB" id="A0A9W5XHR5"/>
<dbReference type="Proteomes" id="UP000607311">
    <property type="component" value="Unassembled WGS sequence"/>
</dbReference>
<dbReference type="PROSITE" id="PS01081">
    <property type="entry name" value="HTH_TETR_1"/>
    <property type="match status" value="1"/>
</dbReference>
<dbReference type="InterPro" id="IPR036271">
    <property type="entry name" value="Tet_transcr_reg_TetR-rel_C_sf"/>
</dbReference>
<dbReference type="InterPro" id="IPR009057">
    <property type="entry name" value="Homeodomain-like_sf"/>
</dbReference>
<dbReference type="GO" id="GO:0000976">
    <property type="term" value="F:transcription cis-regulatory region binding"/>
    <property type="evidence" value="ECO:0007669"/>
    <property type="project" value="TreeGrafter"/>
</dbReference>
<protein>
    <submittedName>
        <fullName evidence="4">TetR family transcriptional regulator</fullName>
    </submittedName>
</protein>
<dbReference type="Gene3D" id="1.10.357.10">
    <property type="entry name" value="Tetracycline Repressor, domain 2"/>
    <property type="match status" value="1"/>
</dbReference>
<accession>A0A9W5XHR5</accession>
<dbReference type="PROSITE" id="PS50977">
    <property type="entry name" value="HTH_TETR_2"/>
    <property type="match status" value="1"/>
</dbReference>
<dbReference type="PRINTS" id="PR00455">
    <property type="entry name" value="HTHTETR"/>
</dbReference>
<name>A0A9W5XHR5_9ACTN</name>
<gene>
    <name evidence="4" type="ORF">Vse01_01870</name>
</gene>
<dbReference type="InterPro" id="IPR023772">
    <property type="entry name" value="DNA-bd_HTH_TetR-type_CS"/>
</dbReference>
<dbReference type="Pfam" id="PF00440">
    <property type="entry name" value="TetR_N"/>
    <property type="match status" value="1"/>
</dbReference>
<dbReference type="PANTHER" id="PTHR30055:SF226">
    <property type="entry name" value="HTH-TYPE TRANSCRIPTIONAL REGULATOR PKSA"/>
    <property type="match status" value="1"/>
</dbReference>
<dbReference type="SUPFAM" id="SSF48498">
    <property type="entry name" value="Tetracyclin repressor-like, C-terminal domain"/>
    <property type="match status" value="1"/>
</dbReference>
<dbReference type="Gene3D" id="1.10.10.60">
    <property type="entry name" value="Homeodomain-like"/>
    <property type="match status" value="1"/>
</dbReference>
<keyword evidence="5" id="KW-1185">Reference proteome</keyword>
<organism evidence="4 5">
    <name type="scientific">Micromonospora sediminimaris</name>
    <dbReference type="NCBI Taxonomy" id="547162"/>
    <lineage>
        <taxon>Bacteria</taxon>
        <taxon>Bacillati</taxon>
        <taxon>Actinomycetota</taxon>
        <taxon>Actinomycetes</taxon>
        <taxon>Micromonosporales</taxon>
        <taxon>Micromonosporaceae</taxon>
        <taxon>Micromonospora</taxon>
    </lineage>
</organism>
<dbReference type="InterPro" id="IPR001647">
    <property type="entry name" value="HTH_TetR"/>
</dbReference>
<dbReference type="GO" id="GO:0003700">
    <property type="term" value="F:DNA-binding transcription factor activity"/>
    <property type="evidence" value="ECO:0007669"/>
    <property type="project" value="TreeGrafter"/>
</dbReference>
<comment type="caution">
    <text evidence="4">The sequence shown here is derived from an EMBL/GenBank/DDBJ whole genome shotgun (WGS) entry which is preliminary data.</text>
</comment>